<evidence type="ECO:0000256" key="2">
    <source>
        <dbReference type="ARBA" id="ARBA00022516"/>
    </source>
</evidence>
<reference evidence="8 9" key="1">
    <citation type="submission" date="2019-02" db="EMBL/GenBank/DDBJ databases">
        <title>Genome sequencing of the rare red list fungi Phellinidium pouzarii.</title>
        <authorList>
            <person name="Buettner E."/>
            <person name="Kellner H."/>
        </authorList>
    </citation>
    <scope>NUCLEOTIDE SEQUENCE [LARGE SCALE GENOMIC DNA]</scope>
    <source>
        <strain evidence="8 9">DSM 108285</strain>
    </source>
</reference>
<comment type="similarity">
    <text evidence="1">Belongs to the terpene cyclase/mutase family.</text>
</comment>
<evidence type="ECO:0000256" key="1">
    <source>
        <dbReference type="ARBA" id="ARBA00009755"/>
    </source>
</evidence>
<dbReference type="SUPFAM" id="SSF55811">
    <property type="entry name" value="Nudix"/>
    <property type="match status" value="1"/>
</dbReference>
<sequence length="906" mass="102970">MWDPLDVPDNGDVHFTDYSRWRLSEEDNGRHLWDYLESDEACEARPQTIIDKFMLGLPTGLPTLPPAKTALEAARNGFSFFRHMQASDGHWPCEYDGPMFITPGLIIGSYVTGMEFKREERLELTRYIFRMAHAEDGGWGLHKEGHTTVFGTVLNYTALRVLGVRADHPVMVKARGTLHKLGGAVGAPQWGKFWLSILNVYDWDGTNSLLPELWLLPEWLPIHPHRWWIHSRNVFIPMSFLFAKRFKAPEDDLILSLRRELYVEDYYYIDWPAQRNNINPIDLYAPHTSVLNFLFGILGIYEPCAIPPIRRAATNRLYDLIVREDENTSYQDLGPVNKMMNLVARSLIDGPESEAYAQHKLKRRDFMWIGPNGMSMSGTNGVQLWDLAFIVQALVESGLAEEEENKGCLLKALQWLDEAQIRDNPKHYESAYRHRTKGAWPFSTKEQGYSVSDCTGEGLKAVLYLQEHLSYTPKLISKERLCDAVDTLISFQNPSGGFASYELVRGPKWLELINPAEVFGNIMIEYEYPECTTSVITALAIFRKHYPDYRAADIERTILAAVKYLHAAQRPEGGWFGSWGICFTYATQFALESLSLVGETYATSARVRKACQFLLSVQKEDGGWGESYKSCATEVWVDHAKTQVVMTSWAAMALMYAQYPEPEPIERAVKMVMSRQLPDGSWAQEAIEGLFSKTCAIVYPNFKFSFTIWMLGRAHQYLEQLAAVLIPLANIDGRPSILFEQDESYLAAALRETHEEINVRVNQVEILGEVAPAQRSLSGLHVWPYVGFIHRNEQERHAVGDLAIDLDAPLPSLAMSSLRASAPEVAHVFHITLAELVQPVRLRVHEFRGVSPYWAVDVTDKIEGGVEWAGEARVDEVGGRRGGRLEIWGLTGWYANLLMRALEFFR</sequence>
<organism evidence="8 9">
    <name type="scientific">Phellinidium pouzarii</name>
    <dbReference type="NCBI Taxonomy" id="167371"/>
    <lineage>
        <taxon>Eukaryota</taxon>
        <taxon>Fungi</taxon>
        <taxon>Dikarya</taxon>
        <taxon>Basidiomycota</taxon>
        <taxon>Agaricomycotina</taxon>
        <taxon>Agaricomycetes</taxon>
        <taxon>Hymenochaetales</taxon>
        <taxon>Hymenochaetaceae</taxon>
        <taxon>Phellinidium</taxon>
    </lineage>
</organism>
<keyword evidence="6" id="KW-0413">Isomerase</keyword>
<dbReference type="OrthoDB" id="21502at2759"/>
<proteinExistence type="inferred from homology"/>
<evidence type="ECO:0000256" key="5">
    <source>
        <dbReference type="ARBA" id="ARBA00023098"/>
    </source>
</evidence>
<dbReference type="CDD" id="cd03426">
    <property type="entry name" value="NUDIX_CoAse_Nudt7"/>
    <property type="match status" value="1"/>
</dbReference>
<dbReference type="GO" id="GO:0005811">
    <property type="term" value="C:lipid droplet"/>
    <property type="evidence" value="ECO:0007669"/>
    <property type="project" value="InterPro"/>
</dbReference>
<feature type="domain" description="Nudix hydrolase" evidence="7">
    <location>
        <begin position="689"/>
        <end position="857"/>
    </location>
</feature>
<keyword evidence="3" id="KW-0677">Repeat</keyword>
<dbReference type="FunFam" id="1.50.10.20:FF:000002">
    <property type="entry name" value="Terpene cyclase/mutase family member"/>
    <property type="match status" value="1"/>
</dbReference>
<dbReference type="InterPro" id="IPR018333">
    <property type="entry name" value="Squalene_cyclase"/>
</dbReference>
<dbReference type="PANTHER" id="PTHR11764">
    <property type="entry name" value="TERPENE CYCLASE/MUTASE FAMILY MEMBER"/>
    <property type="match status" value="1"/>
</dbReference>
<evidence type="ECO:0000313" key="9">
    <source>
        <dbReference type="Proteomes" id="UP000308199"/>
    </source>
</evidence>
<dbReference type="FunFam" id="1.50.10.20:FF:000003">
    <property type="entry name" value="Terpene cyclase/mutase family member"/>
    <property type="match status" value="1"/>
</dbReference>
<evidence type="ECO:0000256" key="6">
    <source>
        <dbReference type="ARBA" id="ARBA00023235"/>
    </source>
</evidence>
<dbReference type="CDD" id="cd02892">
    <property type="entry name" value="SQCY_1"/>
    <property type="match status" value="1"/>
</dbReference>
<dbReference type="SFLD" id="SFLDG01016">
    <property type="entry name" value="Prenyltransferase_Like_2"/>
    <property type="match status" value="1"/>
</dbReference>
<dbReference type="Gene3D" id="3.90.79.10">
    <property type="entry name" value="Nucleoside Triphosphate Pyrophosphohydrolase"/>
    <property type="match status" value="1"/>
</dbReference>
<evidence type="ECO:0000259" key="7">
    <source>
        <dbReference type="PROSITE" id="PS51462"/>
    </source>
</evidence>
<evidence type="ECO:0000256" key="4">
    <source>
        <dbReference type="ARBA" id="ARBA00022955"/>
    </source>
</evidence>
<dbReference type="GO" id="GO:0010945">
    <property type="term" value="F:coenzyme A diphosphatase activity"/>
    <property type="evidence" value="ECO:0007669"/>
    <property type="project" value="InterPro"/>
</dbReference>
<dbReference type="SUPFAM" id="SSF48239">
    <property type="entry name" value="Terpenoid cyclases/Protein prenyltransferases"/>
    <property type="match status" value="2"/>
</dbReference>
<dbReference type="Pfam" id="PF13249">
    <property type="entry name" value="SQHop_cyclase_N"/>
    <property type="match status" value="1"/>
</dbReference>
<keyword evidence="5" id="KW-0443">Lipid metabolism</keyword>
<protein>
    <recommendedName>
        <fullName evidence="7">Nudix hydrolase domain-containing protein</fullName>
    </recommendedName>
</protein>
<dbReference type="Pfam" id="PF13243">
    <property type="entry name" value="SQHop_cyclase_C"/>
    <property type="match status" value="1"/>
</dbReference>
<name>A0A4V6S156_9AGAM</name>
<dbReference type="GO" id="GO:0006696">
    <property type="term" value="P:ergosterol biosynthetic process"/>
    <property type="evidence" value="ECO:0007669"/>
    <property type="project" value="TreeGrafter"/>
</dbReference>
<accession>A0A4V6S156</accession>
<dbReference type="Proteomes" id="UP000308199">
    <property type="component" value="Unassembled WGS sequence"/>
</dbReference>
<dbReference type="InterPro" id="IPR032697">
    <property type="entry name" value="SQ_cyclase_N"/>
</dbReference>
<dbReference type="Gene3D" id="6.20.120.20">
    <property type="match status" value="1"/>
</dbReference>
<dbReference type="InterPro" id="IPR000086">
    <property type="entry name" value="NUDIX_hydrolase_dom"/>
</dbReference>
<keyword evidence="4" id="KW-0752">Steroid biosynthesis</keyword>
<gene>
    <name evidence="8" type="ORF">EW145_g4933</name>
</gene>
<keyword evidence="2" id="KW-0444">Lipid biosynthesis</keyword>
<dbReference type="GO" id="GO:0000250">
    <property type="term" value="F:lanosterol synthase activity"/>
    <property type="evidence" value="ECO:0007669"/>
    <property type="project" value="TreeGrafter"/>
</dbReference>
<dbReference type="InterPro" id="IPR045121">
    <property type="entry name" value="CoAse"/>
</dbReference>
<dbReference type="Gene3D" id="1.50.10.20">
    <property type="match status" value="2"/>
</dbReference>
<dbReference type="NCBIfam" id="TIGR01787">
    <property type="entry name" value="squalene_cyclas"/>
    <property type="match status" value="1"/>
</dbReference>
<evidence type="ECO:0000313" key="8">
    <source>
        <dbReference type="EMBL" id="THH05253.1"/>
    </source>
</evidence>
<dbReference type="InterPro" id="IPR008930">
    <property type="entry name" value="Terpenoid_cyclase/PrenylTrfase"/>
</dbReference>
<evidence type="ECO:0000256" key="3">
    <source>
        <dbReference type="ARBA" id="ARBA00022737"/>
    </source>
</evidence>
<dbReference type="PROSITE" id="PS51462">
    <property type="entry name" value="NUDIX"/>
    <property type="match status" value="1"/>
</dbReference>
<dbReference type="EMBL" id="SGPK01000275">
    <property type="protein sequence ID" value="THH05253.1"/>
    <property type="molecule type" value="Genomic_DNA"/>
</dbReference>
<dbReference type="PANTHER" id="PTHR11764:SF20">
    <property type="entry name" value="LANOSTEROL SYNTHASE"/>
    <property type="match status" value="1"/>
</dbReference>
<dbReference type="GO" id="GO:0016104">
    <property type="term" value="P:triterpenoid biosynthetic process"/>
    <property type="evidence" value="ECO:0007669"/>
    <property type="project" value="InterPro"/>
</dbReference>
<dbReference type="InterPro" id="IPR032696">
    <property type="entry name" value="SQ_cyclase_C"/>
</dbReference>
<keyword evidence="9" id="KW-1185">Reference proteome</keyword>
<dbReference type="AlphaFoldDB" id="A0A4V6S156"/>
<comment type="caution">
    <text evidence="8">The sequence shown here is derived from an EMBL/GenBank/DDBJ whole genome shotgun (WGS) entry which is preliminary data.</text>
</comment>
<dbReference type="InterPro" id="IPR015797">
    <property type="entry name" value="NUDIX_hydrolase-like_dom_sf"/>
</dbReference>